<proteinExistence type="predicted"/>
<dbReference type="Pfam" id="PF02308">
    <property type="entry name" value="MgtC"/>
    <property type="match status" value="1"/>
</dbReference>
<dbReference type="Pfam" id="PF13194">
    <property type="entry name" value="DUF4010"/>
    <property type="match status" value="1"/>
</dbReference>
<feature type="transmembrane region" description="Helical" evidence="1">
    <location>
        <begin position="148"/>
        <end position="167"/>
    </location>
</feature>
<dbReference type="AlphaFoldDB" id="A0A1Y0I6L7"/>
<feature type="transmembrane region" description="Helical" evidence="1">
    <location>
        <begin position="268"/>
        <end position="289"/>
    </location>
</feature>
<evidence type="ECO:0000259" key="2">
    <source>
        <dbReference type="Pfam" id="PF02308"/>
    </source>
</evidence>
<evidence type="ECO:0000313" key="4">
    <source>
        <dbReference type="EMBL" id="ARU55426.1"/>
    </source>
</evidence>
<feature type="transmembrane region" description="Helical" evidence="1">
    <location>
        <begin position="335"/>
        <end position="356"/>
    </location>
</feature>
<organism evidence="4 5">
    <name type="scientific">Oleiphilus messinensis</name>
    <dbReference type="NCBI Taxonomy" id="141451"/>
    <lineage>
        <taxon>Bacteria</taxon>
        <taxon>Pseudomonadati</taxon>
        <taxon>Pseudomonadota</taxon>
        <taxon>Gammaproteobacteria</taxon>
        <taxon>Oceanospirillales</taxon>
        <taxon>Oleiphilaceae</taxon>
        <taxon>Oleiphilus</taxon>
    </lineage>
</organism>
<dbReference type="InterPro" id="IPR049177">
    <property type="entry name" value="MgtC_SapB_SrpB_YhiD_N"/>
</dbReference>
<feature type="transmembrane region" description="Helical" evidence="1">
    <location>
        <begin position="103"/>
        <end position="128"/>
    </location>
</feature>
<protein>
    <submittedName>
        <fullName evidence="4">MgtC family transporter</fullName>
    </submittedName>
</protein>
<keyword evidence="5" id="KW-1185">Reference proteome</keyword>
<feature type="transmembrane region" description="Helical" evidence="1">
    <location>
        <begin position="179"/>
        <end position="199"/>
    </location>
</feature>
<dbReference type="KEGG" id="ome:OLMES_1348"/>
<accession>A0A1Y0I6L7</accession>
<dbReference type="Proteomes" id="UP000196027">
    <property type="component" value="Chromosome"/>
</dbReference>
<feature type="transmembrane region" description="Helical" evidence="1">
    <location>
        <begin position="39"/>
        <end position="58"/>
    </location>
</feature>
<dbReference type="RefSeq" id="WP_087460538.1">
    <property type="nucleotide sequence ID" value="NZ_CP021425.1"/>
</dbReference>
<keyword evidence="1" id="KW-1133">Transmembrane helix</keyword>
<sequence>MDLQTNDLIGLSIALALGLLIGIQRGWTLRNKAAGERVAGVRTYTLVGLLGGVCAMLSRSYGQWIVIATLLGLAAVICTAYYRSKSQSNDLSITSLIGTLLTFLFGVLAVEGYWTTAACTAVITALILDNKQEIHGLLTKLQDNELDAALKLLLISVVMLSLLPNEGFGPWQAFNPYEIWWMVVLIASISFIGYFAVRIGGASRGILFTSLFAGLSSSTALTLHYAKMAKDNPNHSNLLASGILAACGTMFPRLLIVCTLINNELGNALLIPGIAMMILTYIPALYMWINFKAPLNDAVELKQNPLEMLAALGFAIVLLVIILLSHLLNETFGDTGIYILAMISGITDVDAINLTLSRQAGNSITLETATIAILIAAAVNSVVKAFMAGLFSGRNLFKPVTLPLTIAVAGGLSVALLLS</sequence>
<name>A0A1Y0I6L7_9GAMM</name>
<feature type="domain" description="MgtC/SapB/SrpB/YhiD N-terminal" evidence="2">
    <location>
        <begin position="11"/>
        <end position="135"/>
    </location>
</feature>
<feature type="transmembrane region" description="Helical" evidence="1">
    <location>
        <begin position="400"/>
        <end position="418"/>
    </location>
</feature>
<dbReference type="EMBL" id="CP021425">
    <property type="protein sequence ID" value="ARU55426.1"/>
    <property type="molecule type" value="Genomic_DNA"/>
</dbReference>
<dbReference type="InterPro" id="IPR025105">
    <property type="entry name" value="DUF4010"/>
</dbReference>
<feature type="transmembrane region" description="Helical" evidence="1">
    <location>
        <begin position="6"/>
        <end position="27"/>
    </location>
</feature>
<keyword evidence="1" id="KW-0812">Transmembrane</keyword>
<dbReference type="PANTHER" id="PTHR39084">
    <property type="entry name" value="MEMBRANE PROTEIN-RELATED"/>
    <property type="match status" value="1"/>
</dbReference>
<evidence type="ECO:0000313" key="5">
    <source>
        <dbReference type="Proteomes" id="UP000196027"/>
    </source>
</evidence>
<evidence type="ECO:0000259" key="3">
    <source>
        <dbReference type="Pfam" id="PF13194"/>
    </source>
</evidence>
<gene>
    <name evidence="4" type="ORF">OLMES_1348</name>
</gene>
<dbReference type="OrthoDB" id="9813718at2"/>
<feature type="transmembrane region" description="Helical" evidence="1">
    <location>
        <begin position="205"/>
        <end position="226"/>
    </location>
</feature>
<feature type="transmembrane region" description="Helical" evidence="1">
    <location>
        <begin position="64"/>
        <end position="82"/>
    </location>
</feature>
<feature type="transmembrane region" description="Helical" evidence="1">
    <location>
        <begin position="309"/>
        <end position="329"/>
    </location>
</feature>
<evidence type="ECO:0000256" key="1">
    <source>
        <dbReference type="SAM" id="Phobius"/>
    </source>
</evidence>
<feature type="transmembrane region" description="Helical" evidence="1">
    <location>
        <begin position="368"/>
        <end position="388"/>
    </location>
</feature>
<feature type="transmembrane region" description="Helical" evidence="1">
    <location>
        <begin position="238"/>
        <end position="262"/>
    </location>
</feature>
<keyword evidence="1" id="KW-0472">Membrane</keyword>
<reference evidence="4 5" key="1">
    <citation type="submission" date="2017-05" db="EMBL/GenBank/DDBJ databases">
        <title>Genomic insights into alkan degradation activity of Oleiphilus messinensis.</title>
        <authorList>
            <person name="Kozyavkin S.A."/>
            <person name="Slesarev A.I."/>
            <person name="Golyshin P.N."/>
            <person name="Korzhenkov A."/>
            <person name="Golyshina O.N."/>
            <person name="Toshchakov S.V."/>
        </authorList>
    </citation>
    <scope>NUCLEOTIDE SEQUENCE [LARGE SCALE GENOMIC DNA]</scope>
    <source>
        <strain evidence="4 5">ME102</strain>
    </source>
</reference>
<feature type="domain" description="DUF4010" evidence="3">
    <location>
        <begin position="184"/>
        <end position="390"/>
    </location>
</feature>
<dbReference type="PANTHER" id="PTHR39084:SF1">
    <property type="entry name" value="DUF4010 DOMAIN-CONTAINING PROTEIN"/>
    <property type="match status" value="1"/>
</dbReference>